<keyword evidence="1" id="KW-0812">Transmembrane</keyword>
<gene>
    <name evidence="2" type="ordered locus">CVAR_0319</name>
</gene>
<evidence type="ECO:0000313" key="2">
    <source>
        <dbReference type="EMBL" id="AEK35667.1"/>
    </source>
</evidence>
<evidence type="ECO:0000313" key="3">
    <source>
        <dbReference type="Proteomes" id="UP000006659"/>
    </source>
</evidence>
<dbReference type="Proteomes" id="UP000006659">
    <property type="component" value="Chromosome"/>
</dbReference>
<dbReference type="KEGG" id="cva:CVAR_0319"/>
<protein>
    <submittedName>
        <fullName evidence="2">Putative membrane protein</fullName>
    </submittedName>
</protein>
<evidence type="ECO:0000256" key="1">
    <source>
        <dbReference type="SAM" id="Phobius"/>
    </source>
</evidence>
<dbReference type="HOGENOM" id="CLU_665178_0_0_11"/>
<feature type="transmembrane region" description="Helical" evidence="1">
    <location>
        <begin position="130"/>
        <end position="149"/>
    </location>
</feature>
<dbReference type="STRING" id="858619.CVAR_0319"/>
<keyword evidence="1" id="KW-0472">Membrane</keyword>
<feature type="transmembrane region" description="Helical" evidence="1">
    <location>
        <begin position="27"/>
        <end position="50"/>
    </location>
</feature>
<reference evidence="2 3" key="1">
    <citation type="journal article" date="2011" name="BMC Genomics">
        <title>Complete genome sequence of Corynebacterium variabile DSM 44702 isolated from the surface of smear-ripened cheeses and insights into cheese ripening and flavor generation.</title>
        <authorList>
            <person name="Schroeder J."/>
            <person name="Maus I."/>
            <person name="Trost E."/>
            <person name="Tauch A."/>
        </authorList>
    </citation>
    <scope>NUCLEOTIDE SEQUENCE [LARGE SCALE GENOMIC DNA]</scope>
    <source>
        <strain evidence="3">DSM 44702 / JCM 12073 / NCIMB 30131</strain>
    </source>
</reference>
<feature type="transmembrane region" description="Helical" evidence="1">
    <location>
        <begin position="306"/>
        <end position="328"/>
    </location>
</feature>
<dbReference type="RefSeq" id="WP_014008861.1">
    <property type="nucleotide sequence ID" value="NC_015859.1"/>
</dbReference>
<accession>G0H9W3</accession>
<feature type="transmembrane region" description="Helical" evidence="1">
    <location>
        <begin position="277"/>
        <end position="300"/>
    </location>
</feature>
<keyword evidence="1" id="KW-1133">Transmembrane helix</keyword>
<name>G0H9W3_CORVD</name>
<dbReference type="AlphaFoldDB" id="G0H9W3"/>
<dbReference type="EMBL" id="CP002917">
    <property type="protein sequence ID" value="AEK35667.1"/>
    <property type="molecule type" value="Genomic_DNA"/>
</dbReference>
<organism evidence="2 3">
    <name type="scientific">Corynebacterium variabile (strain DSM 44702 / CIP 107183 / JCM 12073 / NCIMB 30131)</name>
    <name type="common">Corynebacterium mooreparkense</name>
    <dbReference type="NCBI Taxonomy" id="858619"/>
    <lineage>
        <taxon>Bacteria</taxon>
        <taxon>Bacillati</taxon>
        <taxon>Actinomycetota</taxon>
        <taxon>Actinomycetes</taxon>
        <taxon>Mycobacteriales</taxon>
        <taxon>Corynebacteriaceae</taxon>
        <taxon>Corynebacterium</taxon>
    </lineage>
</organism>
<feature type="transmembrane region" description="Helical" evidence="1">
    <location>
        <begin position="94"/>
        <end position="118"/>
    </location>
</feature>
<dbReference type="eggNOG" id="ENOG502ZK99">
    <property type="taxonomic scope" value="Bacteria"/>
</dbReference>
<proteinExistence type="predicted"/>
<feature type="transmembrane region" description="Helical" evidence="1">
    <location>
        <begin position="62"/>
        <end position="88"/>
    </location>
</feature>
<feature type="transmembrane region" description="Helical" evidence="1">
    <location>
        <begin position="348"/>
        <end position="373"/>
    </location>
</feature>
<sequence>MGGALFGQGLNFLAMLLPILGGETGQLAYLMVPLSLGTILSRSSILAFHARYLTLPDRKRGVATSVSAAMLMVTTVTTLVVAGVVYLVAPSSGVAGVIAWAGYITFTNGIYFMAVAVATQEKAMATYSRARFWYGVANILLTAVVVFLLPFRSGLVVVAGLTTLLGAAIILPRTANSVIGPLYTGRAALLDHDHRAYLRESGGATAGTFLGELGFQLQGLLTPLFGQYQELWASVVRITGGFGSLAQQVVAPGMEARIAGSIRAGDEKTTRRLCIRALGGGLAFSILCAVALLASLTVALRGHDSFTTTSLTLAALYCIAVLSTSLSLKVPLMKRRVKAYTLLSTLRLIALCSLLLTSGLATFACITVLQIILSAFSATISLSKAANE</sequence>
<feature type="transmembrane region" description="Helical" evidence="1">
    <location>
        <begin position="155"/>
        <end position="172"/>
    </location>
</feature>